<dbReference type="GO" id="GO:0033194">
    <property type="term" value="P:response to hydroperoxide"/>
    <property type="evidence" value="ECO:0007669"/>
    <property type="project" value="TreeGrafter"/>
</dbReference>
<evidence type="ECO:0000256" key="1">
    <source>
        <dbReference type="HAMAP-Rule" id="MF_00652"/>
    </source>
</evidence>
<proteinExistence type="inferred from homology"/>
<feature type="compositionally biased region" description="Basic and acidic residues" evidence="2">
    <location>
        <begin position="317"/>
        <end position="336"/>
    </location>
</feature>
<dbReference type="PANTHER" id="PTHR30283:SF4">
    <property type="entry name" value="PEROXIDE STRESS RESISTANCE PROTEIN YAAA"/>
    <property type="match status" value="1"/>
</dbReference>
<dbReference type="HAMAP" id="MF_00652">
    <property type="entry name" value="UPF0246"/>
    <property type="match status" value="1"/>
</dbReference>
<evidence type="ECO:0000256" key="2">
    <source>
        <dbReference type="SAM" id="MobiDB-lite"/>
    </source>
</evidence>
<organism evidence="3 4">
    <name type="scientific">Raoultella planticola</name>
    <name type="common">Klebsiella planticola</name>
    <dbReference type="NCBI Taxonomy" id="575"/>
    <lineage>
        <taxon>Bacteria</taxon>
        <taxon>Pseudomonadati</taxon>
        <taxon>Pseudomonadota</taxon>
        <taxon>Gammaproteobacteria</taxon>
        <taxon>Enterobacterales</taxon>
        <taxon>Enterobacteriaceae</taxon>
        <taxon>Klebsiella/Raoultella group</taxon>
        <taxon>Raoultella</taxon>
    </lineage>
</organism>
<comment type="similarity">
    <text evidence="1">Belongs to the UPF0246 family.</text>
</comment>
<dbReference type="InterPro" id="IPR005583">
    <property type="entry name" value="YaaA"/>
</dbReference>
<dbReference type="Proteomes" id="UP000345637">
    <property type="component" value="Unassembled WGS sequence"/>
</dbReference>
<dbReference type="AlphaFoldDB" id="A0A485AZV5"/>
<dbReference type="GO" id="GO:0005829">
    <property type="term" value="C:cytosol"/>
    <property type="evidence" value="ECO:0007669"/>
    <property type="project" value="TreeGrafter"/>
</dbReference>
<feature type="compositionally biased region" description="Basic and acidic residues" evidence="2">
    <location>
        <begin position="265"/>
        <end position="298"/>
    </location>
</feature>
<dbReference type="NCBIfam" id="NF002541">
    <property type="entry name" value="PRK02101.1-1"/>
    <property type="match status" value="1"/>
</dbReference>
<accession>A0A485AZV5</accession>
<dbReference type="PANTHER" id="PTHR30283">
    <property type="entry name" value="PEROXIDE STRESS RESPONSE PROTEIN YAAA"/>
    <property type="match status" value="1"/>
</dbReference>
<evidence type="ECO:0000313" key="3">
    <source>
        <dbReference type="EMBL" id="VFS66200.1"/>
    </source>
</evidence>
<name>A0A485AZV5_RAOPL</name>
<dbReference type="NCBIfam" id="NF002542">
    <property type="entry name" value="PRK02101.1-3"/>
    <property type="match status" value="1"/>
</dbReference>
<dbReference type="EMBL" id="CAADJE010000023">
    <property type="protein sequence ID" value="VFS66200.1"/>
    <property type="molecule type" value="Genomic_DNA"/>
</dbReference>
<reference evidence="3 4" key="1">
    <citation type="submission" date="2019-03" db="EMBL/GenBank/DDBJ databases">
        <authorList>
            <consortium name="Pathogen Informatics"/>
        </authorList>
    </citation>
    <scope>NUCLEOTIDE SEQUENCE [LARGE SCALE GENOMIC DNA]</scope>
    <source>
        <strain evidence="3 4">NCTC12998</strain>
    </source>
</reference>
<feature type="region of interest" description="Disordered" evidence="2">
    <location>
        <begin position="234"/>
        <end position="336"/>
    </location>
</feature>
<sequence>MLILISPAKTLDYQSPLATARYTQPELLEYSQELIGVARRLSAPQIGKLMSISDKLADLNATRFHDWHPDFTPQNARQAILAFKGDVYTGLQAESLSEDDFDFAQRHLRMLSGLYGVLRPLDLMQPYRLEMGIKLENSRGKDLYQFWGEVITDKLNQALKAQGDDIVINLASDEYFRSVKTKQLQGRIIKPVFLDEKNGQFKVISFYAKKARGLMSRYIIENRLTQPEQLTVSTAKAISSTPKPPLRKMRWSLNVTNANPLPGRPRGDRDGRFSDGASHDPGRGHDRGHHDDHGDVHHVRASGYRASRNDGPTIRGRANDRRPSSYRNCRDRQFAV</sequence>
<protein>
    <recommendedName>
        <fullName evidence="1">UPF0246 protein NCTC12998_02973</fullName>
    </recommendedName>
</protein>
<gene>
    <name evidence="3" type="primary">yaaA</name>
    <name evidence="3" type="ORF">NCTC12998_02973</name>
</gene>
<dbReference type="Pfam" id="PF03883">
    <property type="entry name" value="H2O2_YaaD"/>
    <property type="match status" value="1"/>
</dbReference>
<evidence type="ECO:0000313" key="4">
    <source>
        <dbReference type="Proteomes" id="UP000345637"/>
    </source>
</evidence>